<sequence>LSTIVAQTEEADETEQHPLIYYSMILCCVQRNILSCNISARGCVLVRCTARLRSLYCFCLVRRVASSSGIGSPYGSSEFVFFFGGVKVSFGGGSISEASRGRHLFLVTISRASVGLRPHLNWRLGLLCFILFFTVDKSEQFARQTHCYFGSRRRQEASRLCHAVAVSLLCSSTIPCSWLIVCRSLESSRIGVWHRGQVLLCTDLVVEVASTCLVGRRFQTLCGVVYKPGFGGDCKAHVSGTPLFVVWSFRDSDGYKFGGVRWELATPETTREVPASETIRRTSPSSDSRRWLRTVTDSEEFRR</sequence>
<evidence type="ECO:0000313" key="1">
    <source>
        <dbReference type="EMBL" id="KAH0880168.1"/>
    </source>
</evidence>
<name>A0ABQ7ZJ58_BRANA</name>
<keyword evidence="2" id="KW-1185">Reference proteome</keyword>
<gene>
    <name evidence="1" type="ORF">HID58_067562</name>
</gene>
<evidence type="ECO:0000313" key="2">
    <source>
        <dbReference type="Proteomes" id="UP000824890"/>
    </source>
</evidence>
<protein>
    <submittedName>
        <fullName evidence="1">Uncharacterized protein</fullName>
    </submittedName>
</protein>
<proteinExistence type="predicted"/>
<comment type="caution">
    <text evidence="1">The sequence shown here is derived from an EMBL/GenBank/DDBJ whole genome shotgun (WGS) entry which is preliminary data.</text>
</comment>
<dbReference type="EMBL" id="JAGKQM010000015">
    <property type="protein sequence ID" value="KAH0880168.1"/>
    <property type="molecule type" value="Genomic_DNA"/>
</dbReference>
<accession>A0ABQ7ZJ58</accession>
<dbReference type="Proteomes" id="UP000824890">
    <property type="component" value="Unassembled WGS sequence"/>
</dbReference>
<feature type="non-terminal residue" evidence="1">
    <location>
        <position position="1"/>
    </location>
</feature>
<reference evidence="1 2" key="1">
    <citation type="submission" date="2021-05" db="EMBL/GenBank/DDBJ databases">
        <title>Genome Assembly of Synthetic Allotetraploid Brassica napus Reveals Homoeologous Exchanges between Subgenomes.</title>
        <authorList>
            <person name="Davis J.T."/>
        </authorList>
    </citation>
    <scope>NUCLEOTIDE SEQUENCE [LARGE SCALE GENOMIC DNA]</scope>
    <source>
        <strain evidence="2">cv. Da-Ae</strain>
        <tissue evidence="1">Seedling</tissue>
    </source>
</reference>
<organism evidence="1 2">
    <name type="scientific">Brassica napus</name>
    <name type="common">Rape</name>
    <dbReference type="NCBI Taxonomy" id="3708"/>
    <lineage>
        <taxon>Eukaryota</taxon>
        <taxon>Viridiplantae</taxon>
        <taxon>Streptophyta</taxon>
        <taxon>Embryophyta</taxon>
        <taxon>Tracheophyta</taxon>
        <taxon>Spermatophyta</taxon>
        <taxon>Magnoliopsida</taxon>
        <taxon>eudicotyledons</taxon>
        <taxon>Gunneridae</taxon>
        <taxon>Pentapetalae</taxon>
        <taxon>rosids</taxon>
        <taxon>malvids</taxon>
        <taxon>Brassicales</taxon>
        <taxon>Brassicaceae</taxon>
        <taxon>Brassiceae</taxon>
        <taxon>Brassica</taxon>
    </lineage>
</organism>